<dbReference type="Proteomes" id="UP001470230">
    <property type="component" value="Unassembled WGS sequence"/>
</dbReference>
<keyword evidence="2" id="KW-1185">Reference proteome</keyword>
<organism evidence="1 2">
    <name type="scientific">Tritrichomonas musculus</name>
    <dbReference type="NCBI Taxonomy" id="1915356"/>
    <lineage>
        <taxon>Eukaryota</taxon>
        <taxon>Metamonada</taxon>
        <taxon>Parabasalia</taxon>
        <taxon>Tritrichomonadida</taxon>
        <taxon>Tritrichomonadidae</taxon>
        <taxon>Tritrichomonas</taxon>
    </lineage>
</organism>
<accession>A0ABR2JZ59</accession>
<protein>
    <recommendedName>
        <fullName evidence="3">HTH psq-type domain-containing protein</fullName>
    </recommendedName>
</protein>
<sequence length="261" mass="30044">MSLFHWTNLESQVLSKIQRDICDMKSLGSTKAEISERFNISDHATYAAIRATMNGNHWEPNMSKGGGIQYIGEVDENKFIEKVKECHLDLNCLKTIEAIKFAYDMRYERYSRAIRIFHLCKANKLSSRFKRVIDMLEPYVPSETWIYHFCARKNIILKKPQSLTEARRQCCNLGVINKFLNKNHDLQTKCKPVNMWNADESSCFNSQAYKVLVPNKNEHSVSSKSAFEPHITGMFCFNAAGIRLDPFIILPGIVKIPPELS</sequence>
<gene>
    <name evidence="1" type="ORF">M9Y10_043250</name>
</gene>
<evidence type="ECO:0000313" key="2">
    <source>
        <dbReference type="Proteomes" id="UP001470230"/>
    </source>
</evidence>
<evidence type="ECO:0008006" key="3">
    <source>
        <dbReference type="Google" id="ProtNLM"/>
    </source>
</evidence>
<name>A0ABR2JZ59_9EUKA</name>
<proteinExistence type="predicted"/>
<reference evidence="1 2" key="1">
    <citation type="submission" date="2024-04" db="EMBL/GenBank/DDBJ databases">
        <title>Tritrichomonas musculus Genome.</title>
        <authorList>
            <person name="Alves-Ferreira E."/>
            <person name="Grigg M."/>
            <person name="Lorenzi H."/>
            <person name="Galac M."/>
        </authorList>
    </citation>
    <scope>NUCLEOTIDE SEQUENCE [LARGE SCALE GENOMIC DNA]</scope>
    <source>
        <strain evidence="1 2">EAF2021</strain>
    </source>
</reference>
<comment type="caution">
    <text evidence="1">The sequence shown here is derived from an EMBL/GenBank/DDBJ whole genome shotgun (WGS) entry which is preliminary data.</text>
</comment>
<evidence type="ECO:0000313" key="1">
    <source>
        <dbReference type="EMBL" id="KAK8884144.1"/>
    </source>
</evidence>
<dbReference type="EMBL" id="JAPFFF010000008">
    <property type="protein sequence ID" value="KAK8884144.1"/>
    <property type="molecule type" value="Genomic_DNA"/>
</dbReference>